<dbReference type="GO" id="GO:0005506">
    <property type="term" value="F:iron ion binding"/>
    <property type="evidence" value="ECO:0007669"/>
    <property type="project" value="InterPro"/>
</dbReference>
<protein>
    <submittedName>
        <fullName evidence="2">Uncharacterized protein</fullName>
    </submittedName>
</protein>
<name>A0A0D2DCY3_9EURO</name>
<dbReference type="Pfam" id="PF00067">
    <property type="entry name" value="p450"/>
    <property type="match status" value="1"/>
</dbReference>
<dbReference type="GO" id="GO:0004497">
    <property type="term" value="F:monooxygenase activity"/>
    <property type="evidence" value="ECO:0007669"/>
    <property type="project" value="InterPro"/>
</dbReference>
<dbReference type="SUPFAM" id="SSF48264">
    <property type="entry name" value="Cytochrome P450"/>
    <property type="match status" value="1"/>
</dbReference>
<dbReference type="STRING" id="569365.A0A0D2DCY3"/>
<dbReference type="Proteomes" id="UP000054466">
    <property type="component" value="Unassembled WGS sequence"/>
</dbReference>
<reference evidence="2 3" key="1">
    <citation type="submission" date="2015-01" db="EMBL/GenBank/DDBJ databases">
        <title>The Genome Sequence of Cladophialophora immunda CBS83496.</title>
        <authorList>
            <consortium name="The Broad Institute Genomics Platform"/>
            <person name="Cuomo C."/>
            <person name="de Hoog S."/>
            <person name="Gorbushina A."/>
            <person name="Stielow B."/>
            <person name="Teixiera M."/>
            <person name="Abouelleil A."/>
            <person name="Chapman S.B."/>
            <person name="Priest M."/>
            <person name="Young S.K."/>
            <person name="Wortman J."/>
            <person name="Nusbaum C."/>
            <person name="Birren B."/>
        </authorList>
    </citation>
    <scope>NUCLEOTIDE SEQUENCE [LARGE SCALE GENOMIC DNA]</scope>
    <source>
        <strain evidence="2 3">CBS 83496</strain>
    </source>
</reference>
<organism evidence="2 3">
    <name type="scientific">Cladophialophora immunda</name>
    <dbReference type="NCBI Taxonomy" id="569365"/>
    <lineage>
        <taxon>Eukaryota</taxon>
        <taxon>Fungi</taxon>
        <taxon>Dikarya</taxon>
        <taxon>Ascomycota</taxon>
        <taxon>Pezizomycotina</taxon>
        <taxon>Eurotiomycetes</taxon>
        <taxon>Chaetothyriomycetidae</taxon>
        <taxon>Chaetothyriales</taxon>
        <taxon>Herpotrichiellaceae</taxon>
        <taxon>Cladophialophora</taxon>
    </lineage>
</organism>
<evidence type="ECO:0000256" key="1">
    <source>
        <dbReference type="SAM" id="Phobius"/>
    </source>
</evidence>
<keyword evidence="1" id="KW-0812">Transmembrane</keyword>
<evidence type="ECO:0000313" key="2">
    <source>
        <dbReference type="EMBL" id="KIW33549.1"/>
    </source>
</evidence>
<keyword evidence="3" id="KW-1185">Reference proteome</keyword>
<dbReference type="RefSeq" id="XP_016253765.1">
    <property type="nucleotide sequence ID" value="XM_016386837.1"/>
</dbReference>
<dbReference type="GO" id="GO:0020037">
    <property type="term" value="F:heme binding"/>
    <property type="evidence" value="ECO:0007669"/>
    <property type="project" value="InterPro"/>
</dbReference>
<evidence type="ECO:0000313" key="3">
    <source>
        <dbReference type="Proteomes" id="UP000054466"/>
    </source>
</evidence>
<accession>A0A0D2DCY3</accession>
<dbReference type="EMBL" id="KN847040">
    <property type="protein sequence ID" value="KIW33549.1"/>
    <property type="molecule type" value="Genomic_DNA"/>
</dbReference>
<dbReference type="InterPro" id="IPR036396">
    <property type="entry name" value="Cyt_P450_sf"/>
</dbReference>
<dbReference type="GO" id="GO:0016705">
    <property type="term" value="F:oxidoreductase activity, acting on paired donors, with incorporation or reduction of molecular oxygen"/>
    <property type="evidence" value="ECO:0007669"/>
    <property type="project" value="InterPro"/>
</dbReference>
<keyword evidence="1" id="KW-0472">Membrane</keyword>
<dbReference type="AlphaFoldDB" id="A0A0D2DCY3"/>
<dbReference type="HOGENOM" id="CLU_1427829_0_0_1"/>
<dbReference type="VEuPathDB" id="FungiDB:PV07_00389"/>
<dbReference type="Gene3D" id="1.10.630.10">
    <property type="entry name" value="Cytochrome P450"/>
    <property type="match status" value="1"/>
</dbReference>
<proteinExistence type="predicted"/>
<dbReference type="GeneID" id="27339583"/>
<keyword evidence="1" id="KW-1133">Transmembrane helix</keyword>
<dbReference type="InterPro" id="IPR001128">
    <property type="entry name" value="Cyt_P450"/>
</dbReference>
<gene>
    <name evidence="2" type="ORF">PV07_00389</name>
</gene>
<sequence length="190" mass="21378">MAASESGHVALQLKWLYPLPNSLPDWLVPRIQSNELTANTVPIQDFDVKLRAILSGTAKENPDHSTIPYELVRSDLPPQEKQIDCPNEEAQLLAAAGLTISLWVMSVAAFYITRTRWIYEELRAELITALPRKSDAGTFNWGDVEKLPYLTACACECLRLSYGVTSRSPRLWDRPLPYRGRTIPRGRPSA</sequence>
<feature type="transmembrane region" description="Helical" evidence="1">
    <location>
        <begin position="92"/>
        <end position="113"/>
    </location>
</feature>
<dbReference type="OrthoDB" id="3945418at2759"/>